<evidence type="ECO:0000256" key="3">
    <source>
        <dbReference type="SAM" id="MobiDB-lite"/>
    </source>
</evidence>
<feature type="compositionally biased region" description="Low complexity" evidence="3">
    <location>
        <begin position="130"/>
        <end position="139"/>
    </location>
</feature>
<dbReference type="Pfam" id="PF00379">
    <property type="entry name" value="Chitin_bind_4"/>
    <property type="match status" value="1"/>
</dbReference>
<evidence type="ECO:0000256" key="4">
    <source>
        <dbReference type="SAM" id="SignalP"/>
    </source>
</evidence>
<dbReference type="InterPro" id="IPR000618">
    <property type="entry name" value="Insect_cuticle"/>
</dbReference>
<dbReference type="Proteomes" id="UP001642540">
    <property type="component" value="Unassembled WGS sequence"/>
</dbReference>
<evidence type="ECO:0000313" key="5">
    <source>
        <dbReference type="EMBL" id="CAL8109075.1"/>
    </source>
</evidence>
<protein>
    <submittedName>
        <fullName evidence="5">Uncharacterized protein</fullName>
    </submittedName>
</protein>
<feature type="region of interest" description="Disordered" evidence="3">
    <location>
        <begin position="120"/>
        <end position="152"/>
    </location>
</feature>
<gene>
    <name evidence="5" type="ORF">ODALV1_LOCUS13191</name>
</gene>
<organism evidence="5 6">
    <name type="scientific">Orchesella dallaii</name>
    <dbReference type="NCBI Taxonomy" id="48710"/>
    <lineage>
        <taxon>Eukaryota</taxon>
        <taxon>Metazoa</taxon>
        <taxon>Ecdysozoa</taxon>
        <taxon>Arthropoda</taxon>
        <taxon>Hexapoda</taxon>
        <taxon>Collembola</taxon>
        <taxon>Entomobryomorpha</taxon>
        <taxon>Entomobryoidea</taxon>
        <taxon>Orchesellidae</taxon>
        <taxon>Orchesellinae</taxon>
        <taxon>Orchesella</taxon>
    </lineage>
</organism>
<evidence type="ECO:0000256" key="2">
    <source>
        <dbReference type="PROSITE-ProRule" id="PRU00497"/>
    </source>
</evidence>
<keyword evidence="4" id="KW-0732">Signal</keyword>
<dbReference type="PROSITE" id="PS00233">
    <property type="entry name" value="CHIT_BIND_RR_1"/>
    <property type="match status" value="1"/>
</dbReference>
<dbReference type="InterPro" id="IPR031311">
    <property type="entry name" value="CHIT_BIND_RR_consensus"/>
</dbReference>
<accession>A0ABP1QSD7</accession>
<feature type="signal peptide" evidence="4">
    <location>
        <begin position="1"/>
        <end position="20"/>
    </location>
</feature>
<evidence type="ECO:0000256" key="1">
    <source>
        <dbReference type="ARBA" id="ARBA00022460"/>
    </source>
</evidence>
<dbReference type="InterPro" id="IPR050468">
    <property type="entry name" value="Cuticle_Struct_Prot"/>
</dbReference>
<dbReference type="EMBL" id="CAXLJM020000040">
    <property type="protein sequence ID" value="CAL8109075.1"/>
    <property type="molecule type" value="Genomic_DNA"/>
</dbReference>
<dbReference type="PANTHER" id="PTHR10380">
    <property type="entry name" value="CUTICLE PROTEIN"/>
    <property type="match status" value="1"/>
</dbReference>
<reference evidence="5 6" key="1">
    <citation type="submission" date="2024-08" db="EMBL/GenBank/DDBJ databases">
        <authorList>
            <person name="Cucini C."/>
            <person name="Frati F."/>
        </authorList>
    </citation>
    <scope>NUCLEOTIDE SEQUENCE [LARGE SCALE GENOMIC DNA]</scope>
</reference>
<dbReference type="PRINTS" id="PR00947">
    <property type="entry name" value="CUTICLE"/>
</dbReference>
<sequence length="175" mass="17488">MNMITIFCVSALILACQISARPQDANAAAAAAPATGEKSANITLLKNDVKPLDGQGSYSYDIELSDGTKLVQSGHTEAPGMGETESSIIIEGSYSYVAPDGKQISITYIADKNGFQPKGDAIPTVGNSTSSDSAAAAAPASPPAAAPAPAAAEAPAAADAPAAVESDAAAHSFFF</sequence>
<comment type="caution">
    <text evidence="5">The sequence shown here is derived from an EMBL/GenBank/DDBJ whole genome shotgun (WGS) entry which is preliminary data.</text>
</comment>
<name>A0ABP1QSD7_9HEXA</name>
<keyword evidence="1 2" id="KW-0193">Cuticle</keyword>
<proteinExistence type="predicted"/>
<feature type="chain" id="PRO_5045079240" evidence="4">
    <location>
        <begin position="21"/>
        <end position="175"/>
    </location>
</feature>
<keyword evidence="6" id="KW-1185">Reference proteome</keyword>
<dbReference type="PROSITE" id="PS51155">
    <property type="entry name" value="CHIT_BIND_RR_2"/>
    <property type="match status" value="1"/>
</dbReference>
<evidence type="ECO:0000313" key="6">
    <source>
        <dbReference type="Proteomes" id="UP001642540"/>
    </source>
</evidence>
<dbReference type="PANTHER" id="PTHR10380:SF218">
    <property type="entry name" value="ADULT CUTICLE PROTEIN 65AA-RELATED"/>
    <property type="match status" value="1"/>
</dbReference>